<dbReference type="VEuPathDB" id="CryptoDB:Cvel_1678"/>
<evidence type="ECO:0000256" key="1">
    <source>
        <dbReference type="SAM" id="MobiDB-lite"/>
    </source>
</evidence>
<feature type="region of interest" description="Disordered" evidence="1">
    <location>
        <begin position="673"/>
        <end position="694"/>
    </location>
</feature>
<evidence type="ECO:0000313" key="3">
    <source>
        <dbReference type="EMBL" id="CEM50805.1"/>
    </source>
</evidence>
<dbReference type="AlphaFoldDB" id="A0A0G4I1P5"/>
<feature type="compositionally biased region" description="Polar residues" evidence="1">
    <location>
        <begin position="91"/>
        <end position="100"/>
    </location>
</feature>
<keyword evidence="2" id="KW-0732">Signal</keyword>
<organism evidence="3">
    <name type="scientific">Chromera velia CCMP2878</name>
    <dbReference type="NCBI Taxonomy" id="1169474"/>
    <lineage>
        <taxon>Eukaryota</taxon>
        <taxon>Sar</taxon>
        <taxon>Alveolata</taxon>
        <taxon>Colpodellida</taxon>
        <taxon>Chromeraceae</taxon>
        <taxon>Chromera</taxon>
    </lineage>
</organism>
<protein>
    <submittedName>
        <fullName evidence="3">Uncharacterized protein</fullName>
    </submittedName>
</protein>
<dbReference type="EMBL" id="CDMZ01004756">
    <property type="protein sequence ID" value="CEM50805.1"/>
    <property type="molecule type" value="Genomic_DNA"/>
</dbReference>
<accession>A0A0G4I1P5</accession>
<feature type="compositionally biased region" description="Basic and acidic residues" evidence="1">
    <location>
        <begin position="52"/>
        <end position="64"/>
    </location>
</feature>
<feature type="region of interest" description="Disordered" evidence="1">
    <location>
        <begin position="185"/>
        <end position="232"/>
    </location>
</feature>
<feature type="region of interest" description="Disordered" evidence="1">
    <location>
        <begin position="26"/>
        <end position="164"/>
    </location>
</feature>
<name>A0A0G4I1P5_9ALVE</name>
<reference evidence="3" key="1">
    <citation type="submission" date="2014-11" db="EMBL/GenBank/DDBJ databases">
        <authorList>
            <person name="Otto D Thomas"/>
            <person name="Naeem Raeece"/>
        </authorList>
    </citation>
    <scope>NUCLEOTIDE SEQUENCE</scope>
</reference>
<sequence>MSKKALVPFALALPTLLQSGEVSGFKLHSPAARPGRSVTVHSRLWDAKSPGRSRDGEGGVENKSRRPFPRRRQEGEGDGEGTSRTGDALQRLNNIERSFPSSSSSSSSSRLPELGSPEATELLSSLSKALRRAKEARGAEGQEEAAVPETPPGFLQTMGTAPSGHKEIKDAHMEEVMNALQEIAEKGGQGSGKGGAEEGSETPMMVFGRKPPPRNLDIDDSAYSNFPDAKPPVRLDTEADMLSQCHPEALRELSNFFSVSEQLMKGKMPDRHPHEMTSEELGALRDISKKEGMPLDQWGYPELTQERIEAMDEGRLRAECRMRGYRSLGPEPTLKMRLIDYMHRGPQKRKQRDPETFFTEEEKQGIGTLNGMQRWERRSELYERYMNEDDVPKTSDGFGASMVENLLNAPKITDLFPEIGRDLMELPSLTDAEGGEDISANGTVTAWWDKYLPTIPKIIELGAEGMYPNTNREDVRPDGRTETLRPTQMEADAMKTKFVNDLSTRENPLKDRTMREISSDYGVDMCFIGDMLTKWGQMGQQFDLDLPLKAFVEPSRIFDLGSVLGMLDPVEIDDWYLDETIERVADHWKVKPEDILKTLDEDLNIPIAFGRYTRLSVDDYKKLEYFLQNGEPPADTNLPYSQEPFDENEYEHVEVPDPKGDFTDFKAATYGKDPTGIDVGNSDWSMDTPMNEPS</sequence>
<feature type="chain" id="PRO_5005192102" evidence="2">
    <location>
        <begin position="25"/>
        <end position="694"/>
    </location>
</feature>
<proteinExistence type="predicted"/>
<feature type="signal peptide" evidence="2">
    <location>
        <begin position="1"/>
        <end position="24"/>
    </location>
</feature>
<evidence type="ECO:0000256" key="2">
    <source>
        <dbReference type="SAM" id="SignalP"/>
    </source>
</evidence>
<gene>
    <name evidence="3" type="ORF">Cvel_1678</name>
</gene>